<dbReference type="SUPFAM" id="SSF57802">
    <property type="entry name" value="Rubredoxin-like"/>
    <property type="match status" value="1"/>
</dbReference>
<evidence type="ECO:0000313" key="8">
    <source>
        <dbReference type="Proteomes" id="UP000886758"/>
    </source>
</evidence>
<dbReference type="Gene3D" id="2.60.40.730">
    <property type="entry name" value="SOR catalytic domain"/>
    <property type="match status" value="1"/>
</dbReference>
<dbReference type="InterPro" id="IPR051233">
    <property type="entry name" value="Desulfoferrodoxin_SOR"/>
</dbReference>
<evidence type="ECO:0000256" key="2">
    <source>
        <dbReference type="ARBA" id="ARBA00022448"/>
    </source>
</evidence>
<keyword evidence="3" id="KW-0479">Metal-binding</keyword>
<dbReference type="InterPro" id="IPR036073">
    <property type="entry name" value="Desulfoferrodoxin_Fe-bd_dom_sf"/>
</dbReference>
<dbReference type="InterPro" id="IPR038094">
    <property type="entry name" value="Desulfoferrodoxin_N_sf"/>
</dbReference>
<name>A0A9D1GTB3_9MOLU</name>
<feature type="domain" description="Desulfoferrodoxin ferrous iron-binding" evidence="6">
    <location>
        <begin position="39"/>
        <end position="123"/>
    </location>
</feature>
<protein>
    <submittedName>
        <fullName evidence="7">Desulfoferrodoxin</fullName>
    </submittedName>
</protein>
<dbReference type="NCBIfam" id="TIGR00332">
    <property type="entry name" value="neela_ferrous"/>
    <property type="match status" value="1"/>
</dbReference>
<evidence type="ECO:0000313" key="7">
    <source>
        <dbReference type="EMBL" id="HIT50541.1"/>
    </source>
</evidence>
<dbReference type="GO" id="GO:0005506">
    <property type="term" value="F:iron ion binding"/>
    <property type="evidence" value="ECO:0007669"/>
    <property type="project" value="InterPro"/>
</dbReference>
<dbReference type="Pfam" id="PF01880">
    <property type="entry name" value="Desulfoferrodox"/>
    <property type="match status" value="1"/>
</dbReference>
<evidence type="ECO:0000256" key="4">
    <source>
        <dbReference type="ARBA" id="ARBA00022982"/>
    </source>
</evidence>
<keyword evidence="4" id="KW-0249">Electron transport</keyword>
<keyword evidence="5" id="KW-0408">Iron</keyword>
<dbReference type="Gene3D" id="2.20.28.100">
    <property type="entry name" value="Desulphoferrodoxin, N-terminal domain"/>
    <property type="match status" value="1"/>
</dbReference>
<evidence type="ECO:0000256" key="1">
    <source>
        <dbReference type="ARBA" id="ARBA00005941"/>
    </source>
</evidence>
<keyword evidence="2" id="KW-0813">Transport</keyword>
<dbReference type="Proteomes" id="UP000886758">
    <property type="component" value="Unassembled WGS sequence"/>
</dbReference>
<dbReference type="SUPFAM" id="SSF49367">
    <property type="entry name" value="Superoxide reductase-like"/>
    <property type="match status" value="1"/>
</dbReference>
<evidence type="ECO:0000259" key="6">
    <source>
        <dbReference type="Pfam" id="PF01880"/>
    </source>
</evidence>
<reference evidence="7" key="2">
    <citation type="journal article" date="2021" name="PeerJ">
        <title>Extensive microbial diversity within the chicken gut microbiome revealed by metagenomics and culture.</title>
        <authorList>
            <person name="Gilroy R."/>
            <person name="Ravi A."/>
            <person name="Getino M."/>
            <person name="Pursley I."/>
            <person name="Horton D.L."/>
            <person name="Alikhan N.F."/>
            <person name="Baker D."/>
            <person name="Gharbi K."/>
            <person name="Hall N."/>
            <person name="Watson M."/>
            <person name="Adriaenssens E.M."/>
            <person name="Foster-Nyarko E."/>
            <person name="Jarju S."/>
            <person name="Secka A."/>
            <person name="Antonio M."/>
            <person name="Oren A."/>
            <person name="Chaudhuri R.R."/>
            <person name="La Ragione R."/>
            <person name="Hildebrand F."/>
            <person name="Pallen M.J."/>
        </authorList>
    </citation>
    <scope>NUCLEOTIDE SEQUENCE</scope>
    <source>
        <strain evidence="7">ChiW17-6978</strain>
    </source>
</reference>
<reference evidence="7" key="1">
    <citation type="submission" date="2020-10" db="EMBL/GenBank/DDBJ databases">
        <authorList>
            <person name="Gilroy R."/>
        </authorList>
    </citation>
    <scope>NUCLEOTIDE SEQUENCE</scope>
    <source>
        <strain evidence="7">ChiW17-6978</strain>
    </source>
</reference>
<evidence type="ECO:0000256" key="3">
    <source>
        <dbReference type="ARBA" id="ARBA00022723"/>
    </source>
</evidence>
<dbReference type="InterPro" id="IPR002742">
    <property type="entry name" value="Desulfoferrodoxin_Fe-bd_dom"/>
</dbReference>
<gene>
    <name evidence="7" type="ORF">IAD46_05880</name>
</gene>
<dbReference type="PANTHER" id="PTHR36541">
    <property type="entry name" value="SUPEROXIDE REDUCTASE-RELATED"/>
    <property type="match status" value="1"/>
</dbReference>
<accession>A0A9D1GTB3</accession>
<dbReference type="PANTHER" id="PTHR36541:SF1">
    <property type="entry name" value="SUPEROXIDE REDUCTASE-RELATED"/>
    <property type="match status" value="1"/>
</dbReference>
<sequence length="127" mass="14186">MVKFYQCDHCKNTVEMIYDAGVPLVCCGQKMSELVPGTVEASKEKHIPVVKVEGDQVFVEVGSLPHPMIAEHFIEWIVLETTTGVQRKQLHPNEQPHACFKLCDNESVVAAYAYCNLHGLWKACGNV</sequence>
<dbReference type="EMBL" id="DVLF01000182">
    <property type="protein sequence ID" value="HIT50541.1"/>
    <property type="molecule type" value="Genomic_DNA"/>
</dbReference>
<dbReference type="GO" id="GO:0050605">
    <property type="term" value="F:superoxide reductase activity"/>
    <property type="evidence" value="ECO:0007669"/>
    <property type="project" value="UniProtKB-EC"/>
</dbReference>
<organism evidence="7 8">
    <name type="scientific">Candidatus Pelethenecus faecipullorum</name>
    <dbReference type="NCBI Taxonomy" id="2840900"/>
    <lineage>
        <taxon>Bacteria</taxon>
        <taxon>Bacillati</taxon>
        <taxon>Mycoplasmatota</taxon>
        <taxon>Mollicutes</taxon>
        <taxon>Candidatus Pelethenecus</taxon>
    </lineage>
</organism>
<dbReference type="AlphaFoldDB" id="A0A9D1GTB3"/>
<comment type="similarity">
    <text evidence="1">Belongs to the desulfoferrodoxin family.</text>
</comment>
<proteinExistence type="inferred from homology"/>
<evidence type="ECO:0000256" key="5">
    <source>
        <dbReference type="ARBA" id="ARBA00023004"/>
    </source>
</evidence>
<comment type="caution">
    <text evidence="7">The sequence shown here is derived from an EMBL/GenBank/DDBJ whole genome shotgun (WGS) entry which is preliminary data.</text>
</comment>